<reference evidence="8 9" key="1">
    <citation type="submission" date="2020-01" db="EMBL/GenBank/DDBJ databases">
        <title>Complete and circular genome sequences of six lactobacillus isolates from horses.</title>
        <authorList>
            <person name="Hassan H.M."/>
        </authorList>
    </citation>
    <scope>NUCLEOTIDE SEQUENCE [LARGE SCALE GENOMIC DNA]</scope>
    <source>
        <strain evidence="8 9">1D</strain>
    </source>
</reference>
<dbReference type="SUPFAM" id="SSF51430">
    <property type="entry name" value="NAD(P)-linked oxidoreductase"/>
    <property type="match status" value="1"/>
</dbReference>
<evidence type="ECO:0000259" key="7">
    <source>
        <dbReference type="Pfam" id="PF00248"/>
    </source>
</evidence>
<dbReference type="PRINTS" id="PR00069">
    <property type="entry name" value="ALDKETRDTASE"/>
</dbReference>
<keyword evidence="3" id="KW-0560">Oxidoreductase</keyword>
<dbReference type="InterPro" id="IPR018170">
    <property type="entry name" value="Aldo/ket_reductase_CS"/>
</dbReference>
<feature type="binding site" evidence="5">
    <location>
        <position position="105"/>
    </location>
    <ligand>
        <name>substrate</name>
    </ligand>
</feature>
<evidence type="ECO:0000256" key="6">
    <source>
        <dbReference type="PIRSR" id="PIRSR000097-3"/>
    </source>
</evidence>
<evidence type="ECO:0000256" key="4">
    <source>
        <dbReference type="PIRSR" id="PIRSR000097-1"/>
    </source>
</evidence>
<dbReference type="Gene3D" id="3.20.20.100">
    <property type="entry name" value="NADP-dependent oxidoreductase domain"/>
    <property type="match status" value="1"/>
</dbReference>
<feature type="domain" description="NADP-dependent oxidoreductase" evidence="7">
    <location>
        <begin position="17"/>
        <end position="258"/>
    </location>
</feature>
<dbReference type="InterPro" id="IPR036812">
    <property type="entry name" value="NAD(P)_OxRdtase_dom_sf"/>
</dbReference>
<dbReference type="Proteomes" id="UP000510660">
    <property type="component" value="Chromosome"/>
</dbReference>
<dbReference type="FunFam" id="3.20.20.100:FF:000002">
    <property type="entry name" value="2,5-diketo-D-gluconic acid reductase A"/>
    <property type="match status" value="1"/>
</dbReference>
<evidence type="ECO:0000256" key="2">
    <source>
        <dbReference type="ARBA" id="ARBA00022857"/>
    </source>
</evidence>
<feature type="site" description="Lowers pKa of active site Tyr" evidence="6">
    <location>
        <position position="75"/>
    </location>
</feature>
<evidence type="ECO:0000256" key="3">
    <source>
        <dbReference type="ARBA" id="ARBA00023002"/>
    </source>
</evidence>
<dbReference type="PANTHER" id="PTHR43827">
    <property type="entry name" value="2,5-DIKETO-D-GLUCONIC ACID REDUCTASE"/>
    <property type="match status" value="1"/>
</dbReference>
<dbReference type="PROSITE" id="PS00062">
    <property type="entry name" value="ALDOKETO_REDUCTASE_2"/>
    <property type="match status" value="1"/>
</dbReference>
<dbReference type="PIRSF" id="PIRSF000097">
    <property type="entry name" value="AKR"/>
    <property type="match status" value="1"/>
</dbReference>
<evidence type="ECO:0000256" key="5">
    <source>
        <dbReference type="PIRSR" id="PIRSR000097-2"/>
    </source>
</evidence>
<accession>A0A7H9E919</accession>
<evidence type="ECO:0000313" key="9">
    <source>
        <dbReference type="Proteomes" id="UP000510660"/>
    </source>
</evidence>
<feature type="active site" description="Proton donor" evidence="4">
    <location>
        <position position="50"/>
    </location>
</feature>
<organism evidence="8 9">
    <name type="scientific">Lactobacillus crispatus</name>
    <dbReference type="NCBI Taxonomy" id="47770"/>
    <lineage>
        <taxon>Bacteria</taxon>
        <taxon>Bacillati</taxon>
        <taxon>Bacillota</taxon>
        <taxon>Bacilli</taxon>
        <taxon>Lactobacillales</taxon>
        <taxon>Lactobacillaceae</taxon>
        <taxon>Lactobacillus</taxon>
    </lineage>
</organism>
<gene>
    <name evidence="8" type="ORF">GTO85_07140</name>
</gene>
<sequence length="264" mass="30151">MTEEYFELNNGIKIPKMGIGTFRIQLATAQRAVEAALKDGYHLIDTAKAYYNEDGVGRAIKNSSINREDLFVSIKLWTSSYNDPNAVDKALDRLGLDYIDLLFLHQPSGNWRVAYQTLEKAYKEGKIRAIGISNFERSSATLKSVWDAAEIKPQVLQAEAHPYFPQTEAREILKPYGTRLMAWYPLGSGDSSLINEPIFTKLAQKYGKTNVQIILRWHTQMGFIVIPGSTNPEHIHANHDIYDFELTDEEMAEIAKINKNRRYY</sequence>
<evidence type="ECO:0000313" key="8">
    <source>
        <dbReference type="EMBL" id="QLL74140.1"/>
    </source>
</evidence>
<dbReference type="Pfam" id="PF00248">
    <property type="entry name" value="Aldo_ket_red"/>
    <property type="match status" value="1"/>
</dbReference>
<name>A0A7H9E919_9LACO</name>
<dbReference type="PANTHER" id="PTHR43827:SF3">
    <property type="entry name" value="NADP-DEPENDENT OXIDOREDUCTASE DOMAIN-CONTAINING PROTEIN"/>
    <property type="match status" value="1"/>
</dbReference>
<keyword evidence="2" id="KW-0521">NADP</keyword>
<proteinExistence type="inferred from homology"/>
<dbReference type="InterPro" id="IPR020471">
    <property type="entry name" value="AKR"/>
</dbReference>
<evidence type="ECO:0000256" key="1">
    <source>
        <dbReference type="ARBA" id="ARBA00007905"/>
    </source>
</evidence>
<dbReference type="RefSeq" id="WP_180860156.1">
    <property type="nucleotide sequence ID" value="NZ_CP047415.1"/>
</dbReference>
<dbReference type="EMBL" id="CP047415">
    <property type="protein sequence ID" value="QLL74140.1"/>
    <property type="molecule type" value="Genomic_DNA"/>
</dbReference>
<dbReference type="AlphaFoldDB" id="A0A7H9E919"/>
<dbReference type="GO" id="GO:0016616">
    <property type="term" value="F:oxidoreductase activity, acting on the CH-OH group of donors, NAD or NADP as acceptor"/>
    <property type="evidence" value="ECO:0007669"/>
    <property type="project" value="UniProtKB-ARBA"/>
</dbReference>
<comment type="similarity">
    <text evidence="1">Belongs to the aldo/keto reductase family.</text>
</comment>
<dbReference type="InterPro" id="IPR023210">
    <property type="entry name" value="NADP_OxRdtase_dom"/>
</dbReference>
<protein>
    <submittedName>
        <fullName evidence="8">Aldo/keto reductase</fullName>
    </submittedName>
</protein>